<protein>
    <recommendedName>
        <fullName evidence="6">Eukaryotic translation initiation factor 3 subunit J</fullName>
        <shortName evidence="6">eIF3j</shortName>
    </recommendedName>
</protein>
<comment type="similarity">
    <text evidence="2">Belongs to the TMEM19 family.</text>
</comment>
<dbReference type="GO" id="GO:0001732">
    <property type="term" value="P:formation of cytoplasmic translation initiation complex"/>
    <property type="evidence" value="ECO:0007669"/>
    <property type="project" value="UniProtKB-UniRule"/>
</dbReference>
<reference evidence="8 9" key="1">
    <citation type="submission" date="2023-11" db="EMBL/GenBank/DDBJ databases">
        <title>Dfirmibasis_genome.</title>
        <authorList>
            <person name="Edelbroek B."/>
            <person name="Kjellin J."/>
            <person name="Jerlstrom-Hultqvist J."/>
            <person name="Soderbom F."/>
        </authorList>
    </citation>
    <scope>NUCLEOTIDE SEQUENCE [LARGE SCALE GENOMIC DNA]</scope>
    <source>
        <strain evidence="8 9">TNS-C-14</strain>
    </source>
</reference>
<keyword evidence="6" id="KW-0648">Protein biosynthesis</keyword>
<gene>
    <name evidence="8" type="ORF">RB653_007989</name>
</gene>
<evidence type="ECO:0000256" key="4">
    <source>
        <dbReference type="ARBA" id="ARBA00022989"/>
    </source>
</evidence>
<comment type="caution">
    <text evidence="8">The sequence shown here is derived from an EMBL/GenBank/DDBJ whole genome shotgun (WGS) entry which is preliminary data.</text>
</comment>
<dbReference type="GO" id="GO:0005852">
    <property type="term" value="C:eukaryotic translation initiation factor 3 complex"/>
    <property type="evidence" value="ECO:0007669"/>
    <property type="project" value="UniProtKB-UniRule"/>
</dbReference>
<dbReference type="Proteomes" id="UP001344447">
    <property type="component" value="Unassembled WGS sequence"/>
</dbReference>
<dbReference type="Pfam" id="PF08597">
    <property type="entry name" value="eIF3_subunit"/>
    <property type="match status" value="1"/>
</dbReference>
<proteinExistence type="inferred from homology"/>
<feature type="transmembrane region" description="Helical" evidence="7">
    <location>
        <begin position="145"/>
        <end position="165"/>
    </location>
</feature>
<sequence length="551" mass="61593">MKNDENKDIEEIFSTSTSISNPSTIQCSDQLITQVVKSWIHEINLKQNDFFLVTCMMSSNELINKLPTIVGIVSLFVIHGYRKKSLNLSGTIAAWLTGVFTCIFGSTFAILLISFYFSSSYLTKYKSSIKKTIEDGHTVGGQRNYIQVLSNSLPGTVFAAIYYFFSNSSTTLINFNNDFFSSFIICCFIGHYSCCNGDTWASELGILSKGDPILITSFKKVPKGTNGGLSFLGVSASIAGGFFIGLIFYISSYFFDPANHHQQQLLSILLLSTISGLLGSLIDSLMGSTLQLSLLSIDRKVIINDVGKLLPNERTKHISGSNILDNHQVNFLSCVVTSELQKDKWINENREVEEVDAWDASEEEEEEEVEEISKAPPKPVVKQLTKKQALQRAIELKEKEAKEPQGEFDIYLEEKRKKELQEASDLENSKVLFSGLSVKESSVEPISSFIPKSEKDFEQYSQIVSDYLLKYDSSIHYAGFLKSLMKKTLVNVSSSDMNDISKTLTVLINEKLKNEKSGGKGGKTKTKVAPKKIHMGNELQNYDDFDDDDFM</sequence>
<evidence type="ECO:0000256" key="7">
    <source>
        <dbReference type="SAM" id="Phobius"/>
    </source>
</evidence>
<name>A0AAN7TRW2_9MYCE</name>
<dbReference type="GO" id="GO:0016282">
    <property type="term" value="C:eukaryotic 43S preinitiation complex"/>
    <property type="evidence" value="ECO:0007669"/>
    <property type="project" value="UniProtKB-UniRule"/>
</dbReference>
<feature type="transmembrane region" description="Helical" evidence="7">
    <location>
        <begin position="263"/>
        <end position="282"/>
    </location>
</feature>
<comment type="similarity">
    <text evidence="6">Belongs to the eIF-3 subunit J family.</text>
</comment>
<dbReference type="GO" id="GO:0003743">
    <property type="term" value="F:translation initiation factor activity"/>
    <property type="evidence" value="ECO:0007669"/>
    <property type="project" value="UniProtKB-UniRule"/>
</dbReference>
<comment type="subcellular location">
    <subcellularLocation>
        <location evidence="6">Cytoplasm</location>
    </subcellularLocation>
    <subcellularLocation>
        <location evidence="1">Membrane</location>
        <topology evidence="1">Multi-pass membrane protein</topology>
    </subcellularLocation>
</comment>
<dbReference type="GO" id="GO:0033290">
    <property type="term" value="C:eukaryotic 48S preinitiation complex"/>
    <property type="evidence" value="ECO:0007669"/>
    <property type="project" value="UniProtKB-UniRule"/>
</dbReference>
<dbReference type="InterPro" id="IPR002794">
    <property type="entry name" value="DUF92_TMEM19"/>
</dbReference>
<comment type="subunit">
    <text evidence="6">Component of the eukaryotic translation initiation factor 3 (eIF-3) complex.</text>
</comment>
<dbReference type="PANTHER" id="PTHR13353">
    <property type="entry name" value="TRANSMEMBRANE PROTEIN 19"/>
    <property type="match status" value="1"/>
</dbReference>
<organism evidence="8 9">
    <name type="scientific">Dictyostelium firmibasis</name>
    <dbReference type="NCBI Taxonomy" id="79012"/>
    <lineage>
        <taxon>Eukaryota</taxon>
        <taxon>Amoebozoa</taxon>
        <taxon>Evosea</taxon>
        <taxon>Eumycetozoa</taxon>
        <taxon>Dictyostelia</taxon>
        <taxon>Dictyosteliales</taxon>
        <taxon>Dictyosteliaceae</taxon>
        <taxon>Dictyostelium</taxon>
    </lineage>
</organism>
<evidence type="ECO:0000256" key="6">
    <source>
        <dbReference type="HAMAP-Rule" id="MF_03009"/>
    </source>
</evidence>
<dbReference type="HAMAP" id="MF_03009">
    <property type="entry name" value="eIF3j"/>
    <property type="match status" value="1"/>
</dbReference>
<evidence type="ECO:0000313" key="9">
    <source>
        <dbReference type="Proteomes" id="UP001344447"/>
    </source>
</evidence>
<keyword evidence="6" id="KW-0963">Cytoplasm</keyword>
<dbReference type="Pfam" id="PF01940">
    <property type="entry name" value="DUF92"/>
    <property type="match status" value="1"/>
</dbReference>
<dbReference type="GO" id="GO:0016020">
    <property type="term" value="C:membrane"/>
    <property type="evidence" value="ECO:0007669"/>
    <property type="project" value="UniProtKB-SubCell"/>
</dbReference>
<evidence type="ECO:0000256" key="2">
    <source>
        <dbReference type="ARBA" id="ARBA00009012"/>
    </source>
</evidence>
<evidence type="ECO:0000256" key="1">
    <source>
        <dbReference type="ARBA" id="ARBA00004141"/>
    </source>
</evidence>
<feature type="transmembrane region" description="Helical" evidence="7">
    <location>
        <begin position="62"/>
        <end position="81"/>
    </location>
</feature>
<dbReference type="InterPro" id="IPR023194">
    <property type="entry name" value="eIF3-like_dom_sf"/>
</dbReference>
<dbReference type="EMBL" id="JAVFKY010000003">
    <property type="protein sequence ID" value="KAK5578319.1"/>
    <property type="molecule type" value="Genomic_DNA"/>
</dbReference>
<dbReference type="Gene3D" id="1.10.246.60">
    <property type="entry name" value="Eukaryotic translation initiation factor 3 like domains"/>
    <property type="match status" value="1"/>
</dbReference>
<evidence type="ECO:0000313" key="8">
    <source>
        <dbReference type="EMBL" id="KAK5578319.1"/>
    </source>
</evidence>
<dbReference type="InterPro" id="IPR013906">
    <property type="entry name" value="eIF3j"/>
</dbReference>
<dbReference type="AlphaFoldDB" id="A0AAN7TRW2"/>
<evidence type="ECO:0000256" key="3">
    <source>
        <dbReference type="ARBA" id="ARBA00022692"/>
    </source>
</evidence>
<feature type="transmembrane region" description="Helical" evidence="7">
    <location>
        <begin position="229"/>
        <end position="251"/>
    </location>
</feature>
<keyword evidence="6" id="KW-0396">Initiation factor</keyword>
<feature type="transmembrane region" description="Helical" evidence="7">
    <location>
        <begin position="93"/>
        <end position="117"/>
    </location>
</feature>
<keyword evidence="4 7" id="KW-1133">Transmembrane helix</keyword>
<dbReference type="PANTHER" id="PTHR13353:SF5">
    <property type="entry name" value="TRANSMEMBRANE PROTEIN 19"/>
    <property type="match status" value="1"/>
</dbReference>
<keyword evidence="3 7" id="KW-0812">Transmembrane</keyword>
<evidence type="ECO:0000256" key="5">
    <source>
        <dbReference type="ARBA" id="ARBA00023136"/>
    </source>
</evidence>
<accession>A0AAN7TRW2</accession>
<keyword evidence="5 7" id="KW-0472">Membrane</keyword>
<comment type="function">
    <text evidence="6">Component of the eukaryotic translation initiation factor 3 (eIF-3) complex, which is involved in protein synthesis of a specialized repertoire of mRNAs and, together with other initiation factors, stimulates binding of mRNA and methionyl-tRNAi to the 40S ribosome. The eIF-3 complex specifically targets and initiates translation of a subset of mRNAs involved in cell proliferation.</text>
</comment>
<keyword evidence="9" id="KW-1185">Reference proteome</keyword>